<dbReference type="Proteomes" id="UP000677305">
    <property type="component" value="Chromosome"/>
</dbReference>
<dbReference type="Pfam" id="PF01208">
    <property type="entry name" value="URO-D"/>
    <property type="match status" value="1"/>
</dbReference>
<reference evidence="2 3" key="1">
    <citation type="submission" date="2020-07" db="EMBL/GenBank/DDBJ databases">
        <title>Vallitalea guaymasensis genome.</title>
        <authorList>
            <person name="Postec A."/>
        </authorList>
    </citation>
    <scope>NUCLEOTIDE SEQUENCE [LARGE SCALE GENOMIC DNA]</scope>
    <source>
        <strain evidence="2 3">Ra1766G1</strain>
    </source>
</reference>
<accession>A0A8J8MEK1</accession>
<dbReference type="InterPro" id="IPR038071">
    <property type="entry name" value="UROD/MetE-like_sf"/>
</dbReference>
<dbReference type="GO" id="GO:0004853">
    <property type="term" value="F:uroporphyrinogen decarboxylase activity"/>
    <property type="evidence" value="ECO:0007669"/>
    <property type="project" value="InterPro"/>
</dbReference>
<protein>
    <recommendedName>
        <fullName evidence="1">Uroporphyrinogen decarboxylase (URO-D) domain-containing protein</fullName>
    </recommendedName>
</protein>
<dbReference type="GO" id="GO:0006779">
    <property type="term" value="P:porphyrin-containing compound biosynthetic process"/>
    <property type="evidence" value="ECO:0007669"/>
    <property type="project" value="InterPro"/>
</dbReference>
<name>A0A8J8MEK1_9FIRM</name>
<dbReference type="RefSeq" id="WP_212691297.1">
    <property type="nucleotide sequence ID" value="NZ_CP058561.1"/>
</dbReference>
<evidence type="ECO:0000313" key="2">
    <source>
        <dbReference type="EMBL" id="QUH31230.1"/>
    </source>
</evidence>
<dbReference type="AlphaFoldDB" id="A0A8J8MEK1"/>
<sequence>MKGRITDHKNRNLAKLHEDVAFGRANGEIIWQPRIQCWLTDKQFAGEKLPEPYEGKTKPEIYRELGCSARVYEYNESFYPIDGPGIKRYENKLSETRTEHVIDTPVGKVTLVTEKTPSSPHAITKKWWAENKEDIKVFTYIAENGDWGWNEDYFQKTKKEWGNLGAPTIFMPRVNVQNLYIDIMGVEKAVYALMDYEAEIERYFKALDEYHSRMIQCINKSPINIINFGDNLHCGTLPPYYFEKYVQPSYLERCKQLHEGGKFVYSHWDGDTKALLPFAKTCGLDGIEAITPKPQGDVTLEEVKEALGDDIYLVDGIAAVLFDEIYHEEELIKQTEDLIRMFKDKLILGISDEISSTGDIERVKTVGRIVDDYNASLNINK</sequence>
<gene>
    <name evidence="2" type="ORF">HYG85_20805</name>
</gene>
<dbReference type="EMBL" id="CP058561">
    <property type="protein sequence ID" value="QUH31230.1"/>
    <property type="molecule type" value="Genomic_DNA"/>
</dbReference>
<keyword evidence="3" id="KW-1185">Reference proteome</keyword>
<proteinExistence type="predicted"/>
<dbReference type="KEGG" id="vgu:HYG85_20805"/>
<feature type="domain" description="Uroporphyrinogen decarboxylase (URO-D)" evidence="1">
    <location>
        <begin position="184"/>
        <end position="372"/>
    </location>
</feature>
<dbReference type="Gene3D" id="3.20.20.210">
    <property type="match status" value="1"/>
</dbReference>
<organism evidence="2 3">
    <name type="scientific">Vallitalea guaymasensis</name>
    <dbReference type="NCBI Taxonomy" id="1185412"/>
    <lineage>
        <taxon>Bacteria</taxon>
        <taxon>Bacillati</taxon>
        <taxon>Bacillota</taxon>
        <taxon>Clostridia</taxon>
        <taxon>Lachnospirales</taxon>
        <taxon>Vallitaleaceae</taxon>
        <taxon>Vallitalea</taxon>
    </lineage>
</organism>
<dbReference type="SUPFAM" id="SSF51726">
    <property type="entry name" value="UROD/MetE-like"/>
    <property type="match status" value="1"/>
</dbReference>
<evidence type="ECO:0000313" key="3">
    <source>
        <dbReference type="Proteomes" id="UP000677305"/>
    </source>
</evidence>
<dbReference type="InterPro" id="IPR000257">
    <property type="entry name" value="Uroporphyrinogen_deCOase"/>
</dbReference>
<evidence type="ECO:0000259" key="1">
    <source>
        <dbReference type="Pfam" id="PF01208"/>
    </source>
</evidence>